<feature type="domain" description="Purine catabolism PurC-like" evidence="2">
    <location>
        <begin position="18"/>
        <end position="126"/>
    </location>
</feature>
<evidence type="ECO:0000313" key="5">
    <source>
        <dbReference type="EMBL" id="CBL16328.1"/>
    </source>
</evidence>
<dbReference type="GeneID" id="83154909"/>
<dbReference type="PANTHER" id="PTHR33744">
    <property type="entry name" value="CARBOHYDRATE DIACID REGULATOR"/>
    <property type="match status" value="1"/>
</dbReference>
<dbReference type="Pfam" id="PF07905">
    <property type="entry name" value="PucR"/>
    <property type="match status" value="1"/>
</dbReference>
<protein>
    <submittedName>
        <fullName evidence="5">Purine catabolism regulatory protein-like family</fullName>
    </submittedName>
</protein>
<evidence type="ECO:0000259" key="2">
    <source>
        <dbReference type="Pfam" id="PF07905"/>
    </source>
</evidence>
<keyword evidence="6" id="KW-1185">Reference proteome</keyword>
<proteinExistence type="inferred from homology"/>
<reference evidence="5" key="1">
    <citation type="submission" date="2010-03" db="EMBL/GenBank/DDBJ databases">
        <title>The genome sequence of Ruminococcus sp. 18P13.</title>
        <authorList>
            <consortium name="metaHIT consortium -- http://www.metahit.eu/"/>
            <person name="Pajon A."/>
            <person name="Turner K."/>
            <person name="Parkhill J."/>
            <person name="Bernalier A."/>
        </authorList>
    </citation>
    <scope>NUCLEOTIDE SEQUENCE [LARGE SCALE GENOMIC DNA]</scope>
    <source>
        <strain evidence="5">Type strain: 18P13</strain>
    </source>
</reference>
<dbReference type="Pfam" id="PF13556">
    <property type="entry name" value="HTH_30"/>
    <property type="match status" value="1"/>
</dbReference>
<sequence length="386" mass="44428">MPISLSRLCENTEKSYQLRLIAGRDGLDNPVRWVHMIEDPEVTGFIHGNELVFTTGIRQRGVDWLLDFVVNLREHGAVGLVVNLGPYITSIPPQVIVYCEQNAFPLFTIPWEEHIIDVTYDFCHRIVSSEEIETSVAAAFRNLIFSPEKEDGYRTAMLRSGFHNESSYTIMALRLKTTRKIRKLSDLWKQYSFSMGRILKKSAYPACVFQQENNLILVRQKSSPAEMKRLYTAIQRLLDKQDSLFAGISTVEEGWGKVPELYSEAVSALTVACQRRVPCMEYADLGIYKVLFGVRDTSILSDYVKSTLGVLMEYDRKNNTDYVQTLRVYLDSNGSVQQVAQKLNFHRNTVNYKMKMIREILQTELRDTDKMNYMLAFCIMEMLDAV</sequence>
<accession>D4L9N3</accession>
<evidence type="ECO:0000256" key="1">
    <source>
        <dbReference type="ARBA" id="ARBA00006754"/>
    </source>
</evidence>
<evidence type="ECO:0000313" key="6">
    <source>
        <dbReference type="Proteomes" id="UP000007054"/>
    </source>
</evidence>
<reference evidence="5" key="2">
    <citation type="submission" date="2010-03" db="EMBL/GenBank/DDBJ databases">
        <authorList>
            <person name="Pajon A."/>
        </authorList>
    </citation>
    <scope>NUCLEOTIDE SEQUENCE</scope>
    <source>
        <strain evidence="5">Type strain: 18P13</strain>
    </source>
</reference>
<dbReference type="InterPro" id="IPR042070">
    <property type="entry name" value="PucR_C-HTH_sf"/>
</dbReference>
<dbReference type="InterPro" id="IPR012914">
    <property type="entry name" value="PucR_dom"/>
</dbReference>
<dbReference type="Proteomes" id="UP000007054">
    <property type="component" value="Chromosome"/>
</dbReference>
<dbReference type="InterPro" id="IPR041522">
    <property type="entry name" value="CdaR_GGDEF"/>
</dbReference>
<organism evidence="5 6">
    <name type="scientific">Ruminococcus champanellensis (strain DSM 18848 / JCM 17042 / KCTC 15320 / 18P13)</name>
    <dbReference type="NCBI Taxonomy" id="213810"/>
    <lineage>
        <taxon>Bacteria</taxon>
        <taxon>Bacillati</taxon>
        <taxon>Bacillota</taxon>
        <taxon>Clostridia</taxon>
        <taxon>Eubacteriales</taxon>
        <taxon>Oscillospiraceae</taxon>
        <taxon>Ruminococcus</taxon>
    </lineage>
</organism>
<dbReference type="EMBL" id="FP929052">
    <property type="protein sequence ID" value="CBL16328.1"/>
    <property type="molecule type" value="Genomic_DNA"/>
</dbReference>
<name>D4L9N3_RUMC1</name>
<dbReference type="Gene3D" id="1.10.10.2840">
    <property type="entry name" value="PucR C-terminal helix-turn-helix domain"/>
    <property type="match status" value="1"/>
</dbReference>
<evidence type="ECO:0000259" key="3">
    <source>
        <dbReference type="Pfam" id="PF13556"/>
    </source>
</evidence>
<evidence type="ECO:0000259" key="4">
    <source>
        <dbReference type="Pfam" id="PF17853"/>
    </source>
</evidence>
<comment type="similarity">
    <text evidence="1">Belongs to the CdaR family.</text>
</comment>
<dbReference type="Pfam" id="PF17853">
    <property type="entry name" value="GGDEF_2"/>
    <property type="match status" value="1"/>
</dbReference>
<feature type="domain" description="PucR C-terminal helix-turn-helix" evidence="3">
    <location>
        <begin position="323"/>
        <end position="376"/>
    </location>
</feature>
<dbReference type="STRING" id="213810.RUM_00510"/>
<feature type="domain" description="CdaR GGDEF-like" evidence="4">
    <location>
        <begin position="156"/>
        <end position="271"/>
    </location>
</feature>
<dbReference type="InterPro" id="IPR051448">
    <property type="entry name" value="CdaR-like_regulators"/>
</dbReference>
<dbReference type="HOGENOM" id="CLU_017436_6_0_9"/>
<dbReference type="AlphaFoldDB" id="D4L9N3"/>
<dbReference type="PATRIC" id="fig|213810.4.peg.153"/>
<dbReference type="KEGG" id="rch:RUM_00510"/>
<dbReference type="InterPro" id="IPR025736">
    <property type="entry name" value="PucR_C-HTH_dom"/>
</dbReference>
<dbReference type="PANTHER" id="PTHR33744:SF1">
    <property type="entry name" value="DNA-BINDING TRANSCRIPTIONAL ACTIVATOR ADER"/>
    <property type="match status" value="1"/>
</dbReference>
<gene>
    <name evidence="5" type="ordered locus">RUM_00510</name>
</gene>
<dbReference type="RefSeq" id="WP_015557236.1">
    <property type="nucleotide sequence ID" value="NC_021039.1"/>
</dbReference>